<dbReference type="RefSeq" id="WP_184971374.1">
    <property type="nucleotide sequence ID" value="NZ_JACHIN010000014.1"/>
</dbReference>
<evidence type="ECO:0000256" key="7">
    <source>
        <dbReference type="SAM" id="MobiDB-lite"/>
    </source>
</evidence>
<dbReference type="EMBL" id="JACHIN010000014">
    <property type="protein sequence ID" value="MBB5082836.1"/>
    <property type="molecule type" value="Genomic_DNA"/>
</dbReference>
<evidence type="ECO:0000256" key="8">
    <source>
        <dbReference type="SAM" id="Phobius"/>
    </source>
</evidence>
<keyword evidence="6 8" id="KW-0472">Membrane</keyword>
<feature type="region of interest" description="Disordered" evidence="7">
    <location>
        <begin position="139"/>
        <end position="234"/>
    </location>
</feature>
<dbReference type="PANTHER" id="PTHR33452:SF1">
    <property type="entry name" value="INNER MEMBRANE PROTEIN YPHA-RELATED"/>
    <property type="match status" value="1"/>
</dbReference>
<comment type="similarity">
    <text evidence="2">Belongs to the DoxX family.</text>
</comment>
<evidence type="ECO:0000256" key="6">
    <source>
        <dbReference type="ARBA" id="ARBA00023136"/>
    </source>
</evidence>
<dbReference type="PANTHER" id="PTHR33452">
    <property type="entry name" value="OXIDOREDUCTASE CATD-RELATED"/>
    <property type="match status" value="1"/>
</dbReference>
<dbReference type="InterPro" id="IPR051907">
    <property type="entry name" value="DoxX-like_oxidoreductase"/>
</dbReference>
<keyword evidence="10" id="KW-1185">Reference proteome</keyword>
<dbReference type="InterPro" id="IPR032808">
    <property type="entry name" value="DoxX"/>
</dbReference>
<evidence type="ECO:0000256" key="5">
    <source>
        <dbReference type="ARBA" id="ARBA00022989"/>
    </source>
</evidence>
<sequence>MKLAFDLAALIARVTIGVIFVAHGWQKWQNGLGPTSQMFTQSGVPQPELAAGFTTMAELVGGSFLIIGLLTRLAALALLCVSLGAIIFVHGKNGIFVTDMGWELVGALGAACLLLLAAGAGRISVDGIVRTFLRKRAADQTLPESTGSATTTTTMPTNVRTVREVPRTDTDPPSNGTQSPPTEAPSNGTEPRADVPRQSTPPPATSSGAALSDDDMKALDALMSDDQPRKNPPE</sequence>
<feature type="transmembrane region" description="Helical" evidence="8">
    <location>
        <begin position="101"/>
        <end position="121"/>
    </location>
</feature>
<keyword evidence="5 8" id="KW-1133">Transmembrane helix</keyword>
<feature type="transmembrane region" description="Helical" evidence="8">
    <location>
        <begin position="64"/>
        <end position="89"/>
    </location>
</feature>
<dbReference type="GO" id="GO:0005886">
    <property type="term" value="C:plasma membrane"/>
    <property type="evidence" value="ECO:0007669"/>
    <property type="project" value="UniProtKB-SubCell"/>
</dbReference>
<accession>A0A7W8ACZ7</accession>
<feature type="compositionally biased region" description="Low complexity" evidence="7">
    <location>
        <begin position="146"/>
        <end position="160"/>
    </location>
</feature>
<evidence type="ECO:0000256" key="2">
    <source>
        <dbReference type="ARBA" id="ARBA00006679"/>
    </source>
</evidence>
<dbReference type="AlphaFoldDB" id="A0A7W8ACZ7"/>
<proteinExistence type="inferred from homology"/>
<comment type="caution">
    <text evidence="9">The sequence shown here is derived from an EMBL/GenBank/DDBJ whole genome shotgun (WGS) entry which is preliminary data.</text>
</comment>
<evidence type="ECO:0000256" key="4">
    <source>
        <dbReference type="ARBA" id="ARBA00022692"/>
    </source>
</evidence>
<evidence type="ECO:0000313" key="9">
    <source>
        <dbReference type="EMBL" id="MBB5082836.1"/>
    </source>
</evidence>
<feature type="compositionally biased region" description="Polar residues" evidence="7">
    <location>
        <begin position="171"/>
        <end position="189"/>
    </location>
</feature>
<reference evidence="9 10" key="1">
    <citation type="submission" date="2020-08" db="EMBL/GenBank/DDBJ databases">
        <title>Genomic Encyclopedia of Type Strains, Phase IV (KMG-IV): sequencing the most valuable type-strain genomes for metagenomic binning, comparative biology and taxonomic classification.</title>
        <authorList>
            <person name="Goeker M."/>
        </authorList>
    </citation>
    <scope>NUCLEOTIDE SEQUENCE [LARGE SCALE GENOMIC DNA]</scope>
    <source>
        <strain evidence="9 10">DSM 45385</strain>
    </source>
</reference>
<organism evidence="9 10">
    <name type="scientific">Nonomuraea endophytica</name>
    <dbReference type="NCBI Taxonomy" id="714136"/>
    <lineage>
        <taxon>Bacteria</taxon>
        <taxon>Bacillati</taxon>
        <taxon>Actinomycetota</taxon>
        <taxon>Actinomycetes</taxon>
        <taxon>Streptosporangiales</taxon>
        <taxon>Streptosporangiaceae</taxon>
        <taxon>Nonomuraea</taxon>
    </lineage>
</organism>
<gene>
    <name evidence="9" type="ORF">HNR40_008332</name>
</gene>
<keyword evidence="4 8" id="KW-0812">Transmembrane</keyword>
<keyword evidence="3" id="KW-1003">Cell membrane</keyword>
<feature type="compositionally biased region" description="Basic and acidic residues" evidence="7">
    <location>
        <begin position="161"/>
        <end position="170"/>
    </location>
</feature>
<evidence type="ECO:0000313" key="10">
    <source>
        <dbReference type="Proteomes" id="UP000568380"/>
    </source>
</evidence>
<evidence type="ECO:0000256" key="3">
    <source>
        <dbReference type="ARBA" id="ARBA00022475"/>
    </source>
</evidence>
<protein>
    <submittedName>
        <fullName evidence="9">Putative oxidoreductase</fullName>
    </submittedName>
</protein>
<dbReference type="Pfam" id="PF07681">
    <property type="entry name" value="DoxX"/>
    <property type="match status" value="1"/>
</dbReference>
<comment type="subcellular location">
    <subcellularLocation>
        <location evidence="1">Cell membrane</location>
        <topology evidence="1">Multi-pass membrane protein</topology>
    </subcellularLocation>
</comment>
<name>A0A7W8ACZ7_9ACTN</name>
<evidence type="ECO:0000256" key="1">
    <source>
        <dbReference type="ARBA" id="ARBA00004651"/>
    </source>
</evidence>
<dbReference type="Proteomes" id="UP000568380">
    <property type="component" value="Unassembled WGS sequence"/>
</dbReference>
<feature type="transmembrane region" description="Helical" evidence="8">
    <location>
        <begin position="7"/>
        <end position="25"/>
    </location>
</feature>